<feature type="compositionally biased region" description="Pro residues" evidence="2">
    <location>
        <begin position="93"/>
        <end position="102"/>
    </location>
</feature>
<proteinExistence type="predicted"/>
<name>A0A919IMT0_9ACTN</name>
<dbReference type="Pfam" id="PF07501">
    <property type="entry name" value="G5"/>
    <property type="match status" value="1"/>
</dbReference>
<dbReference type="EMBL" id="BOMH01000031">
    <property type="protein sequence ID" value="GID66283.1"/>
    <property type="molecule type" value="Genomic_DNA"/>
</dbReference>
<dbReference type="AlphaFoldDB" id="A0A919IMT0"/>
<keyword evidence="1" id="KW-0732">Signal</keyword>
<evidence type="ECO:0000313" key="4">
    <source>
        <dbReference type="EMBL" id="GID66283.1"/>
    </source>
</evidence>
<evidence type="ECO:0000313" key="5">
    <source>
        <dbReference type="Proteomes" id="UP000619479"/>
    </source>
</evidence>
<feature type="domain" description="G5" evidence="3">
    <location>
        <begin position="153"/>
        <end position="233"/>
    </location>
</feature>
<reference evidence="4" key="1">
    <citation type="submission" date="2021-01" db="EMBL/GenBank/DDBJ databases">
        <title>Whole genome shotgun sequence of Actinoplanes cyaneus NBRC 14990.</title>
        <authorList>
            <person name="Komaki H."/>
            <person name="Tamura T."/>
        </authorList>
    </citation>
    <scope>NUCLEOTIDE SEQUENCE</scope>
    <source>
        <strain evidence="4">NBRC 14990</strain>
    </source>
</reference>
<evidence type="ECO:0000256" key="1">
    <source>
        <dbReference type="ARBA" id="ARBA00022729"/>
    </source>
</evidence>
<dbReference type="InterPro" id="IPR011098">
    <property type="entry name" value="G5_dom"/>
</dbReference>
<dbReference type="Proteomes" id="UP000619479">
    <property type="component" value="Unassembled WGS sequence"/>
</dbReference>
<dbReference type="PROSITE" id="PS51109">
    <property type="entry name" value="G5"/>
    <property type="match status" value="1"/>
</dbReference>
<comment type="caution">
    <text evidence="4">The sequence shown here is derived from an EMBL/GenBank/DDBJ whole genome shotgun (WGS) entry which is preliminary data.</text>
</comment>
<dbReference type="Gene3D" id="2.20.230.10">
    <property type="entry name" value="Resuscitation-promoting factor rpfb"/>
    <property type="match status" value="1"/>
</dbReference>
<sequence length="297" mass="31762">MQHLLEVPRKSWWARLPFGVRMLAGTSALLALISGGLATAAVLDNSDEPAQTAEQTLAADPGAARLEEDPEIVSREAAAAEPPPRRQAHVPVQPAPPAPPVAGRPAGTGSELSRVRAEDPADRTAPRVPRSSRTTAEKPAADKPAGASRTAAKPAVTTRTDVETQPIPFRTRVVRDDTLPQGFRQVRTMGAPGERTIRYQVTLVDGKPSGRRLLDTTITRQPEERVIVLGVQRSCENLLDWCLPLSRSACPQETGPTDPTPSATIDETGPRVLTDEDLALLDPDAVADTRLEPATTC</sequence>
<organism evidence="4 5">
    <name type="scientific">Actinoplanes cyaneus</name>
    <dbReference type="NCBI Taxonomy" id="52696"/>
    <lineage>
        <taxon>Bacteria</taxon>
        <taxon>Bacillati</taxon>
        <taxon>Actinomycetota</taxon>
        <taxon>Actinomycetes</taxon>
        <taxon>Micromonosporales</taxon>
        <taxon>Micromonosporaceae</taxon>
        <taxon>Actinoplanes</taxon>
    </lineage>
</organism>
<feature type="compositionally biased region" description="Basic and acidic residues" evidence="2">
    <location>
        <begin position="113"/>
        <end position="125"/>
    </location>
</feature>
<evidence type="ECO:0000256" key="2">
    <source>
        <dbReference type="SAM" id="MobiDB-lite"/>
    </source>
</evidence>
<accession>A0A919IMT0</accession>
<keyword evidence="5" id="KW-1185">Reference proteome</keyword>
<evidence type="ECO:0000259" key="3">
    <source>
        <dbReference type="PROSITE" id="PS51109"/>
    </source>
</evidence>
<gene>
    <name evidence="4" type="ORF">Acy02nite_41640</name>
</gene>
<dbReference type="SMART" id="SM01208">
    <property type="entry name" value="G5"/>
    <property type="match status" value="1"/>
</dbReference>
<feature type="region of interest" description="Disordered" evidence="2">
    <location>
        <begin position="50"/>
        <end position="169"/>
    </location>
</feature>
<protein>
    <recommendedName>
        <fullName evidence="3">G5 domain-containing protein</fullName>
    </recommendedName>
</protein>